<evidence type="ECO:0000313" key="2">
    <source>
        <dbReference type="EMBL" id="QHU20746.1"/>
    </source>
</evidence>
<name>A0A6C0KUC9_9ZZZZ</name>
<feature type="region of interest" description="Disordered" evidence="1">
    <location>
        <begin position="1"/>
        <end position="26"/>
    </location>
</feature>
<protein>
    <submittedName>
        <fullName evidence="2">Uncharacterized protein</fullName>
    </submittedName>
</protein>
<accession>A0A6C0KUC9</accession>
<dbReference type="EMBL" id="MN740972">
    <property type="protein sequence ID" value="QHU20746.1"/>
    <property type="molecule type" value="Genomic_DNA"/>
</dbReference>
<evidence type="ECO:0000256" key="1">
    <source>
        <dbReference type="SAM" id="MobiDB-lite"/>
    </source>
</evidence>
<dbReference type="AlphaFoldDB" id="A0A6C0KUC9"/>
<proteinExistence type="predicted"/>
<reference evidence="2" key="1">
    <citation type="journal article" date="2020" name="Nature">
        <title>Giant virus diversity and host interactions through global metagenomics.</title>
        <authorList>
            <person name="Schulz F."/>
            <person name="Roux S."/>
            <person name="Paez-Espino D."/>
            <person name="Jungbluth S."/>
            <person name="Walsh D.A."/>
            <person name="Denef V.J."/>
            <person name="McMahon K.D."/>
            <person name="Konstantinidis K.T."/>
            <person name="Eloe-Fadrosh E.A."/>
            <person name="Kyrpides N.C."/>
            <person name="Woyke T."/>
        </authorList>
    </citation>
    <scope>NUCLEOTIDE SEQUENCE</scope>
    <source>
        <strain evidence="2">GVMAG-S-3300013093-109</strain>
    </source>
</reference>
<sequence>MSDESQLRAKQVAPLPIGSGGSSATKQQFNNNNVALSMMTAQASVDAKFDGPVPQHVTEQAIVQKFCSGSPLSLEESMMVVGGLLIVYGIIAK</sequence>
<organism evidence="2">
    <name type="scientific">viral metagenome</name>
    <dbReference type="NCBI Taxonomy" id="1070528"/>
    <lineage>
        <taxon>unclassified sequences</taxon>
        <taxon>metagenomes</taxon>
        <taxon>organismal metagenomes</taxon>
    </lineage>
</organism>